<dbReference type="PROSITE" id="PS51462">
    <property type="entry name" value="NUDIX"/>
    <property type="match status" value="1"/>
</dbReference>
<dbReference type="Proteomes" id="UP000035159">
    <property type="component" value="Chromosome"/>
</dbReference>
<dbReference type="EMBL" id="CP011232">
    <property type="protein sequence ID" value="AKI97174.1"/>
    <property type="molecule type" value="Genomic_DNA"/>
</dbReference>
<dbReference type="InterPro" id="IPR015797">
    <property type="entry name" value="NUDIX_hydrolase-like_dom_sf"/>
</dbReference>
<dbReference type="STRING" id="1330330.IX53_04395"/>
<evidence type="ECO:0000313" key="3">
    <source>
        <dbReference type="Proteomes" id="UP000035159"/>
    </source>
</evidence>
<dbReference type="PANTHER" id="PTHR43736">
    <property type="entry name" value="ADP-RIBOSE PYROPHOSPHATASE"/>
    <property type="match status" value="1"/>
</dbReference>
<reference evidence="2 3" key="1">
    <citation type="submission" date="2015-04" db="EMBL/GenBank/DDBJ databases">
        <title>Complete Genome Sequence of Kosmotoga pacifica SLHLJ1.</title>
        <authorList>
            <person name="Jiang L.J."/>
            <person name="Shao Z.Z."/>
            <person name="Jebbar M."/>
        </authorList>
    </citation>
    <scope>NUCLEOTIDE SEQUENCE [LARGE SCALE GENOMIC DNA]</scope>
    <source>
        <strain evidence="2 3">SLHLJ1</strain>
    </source>
</reference>
<dbReference type="PANTHER" id="PTHR43736:SF1">
    <property type="entry name" value="DIHYDRONEOPTERIN TRIPHOSPHATE DIPHOSPHATASE"/>
    <property type="match status" value="1"/>
</dbReference>
<sequence>MNSKYIVNVEAAIYKEDKWLLVKRSKKEEHAPGAISLVGGKVEVNEALPNILEETLKREIMEEVGIEVYDDIQYVESKSFFTDKGEPVVDIVFLCRYKSGKPHCVNKDEVAEVFWLAAQEILEDVNTPIWVKQSLRIAEKMRLNLNEMW</sequence>
<evidence type="ECO:0000313" key="2">
    <source>
        <dbReference type="EMBL" id="AKI97174.1"/>
    </source>
</evidence>
<organism evidence="2 3">
    <name type="scientific">Kosmotoga pacifica</name>
    <dbReference type="NCBI Taxonomy" id="1330330"/>
    <lineage>
        <taxon>Bacteria</taxon>
        <taxon>Thermotogati</taxon>
        <taxon>Thermotogota</taxon>
        <taxon>Thermotogae</taxon>
        <taxon>Kosmotogales</taxon>
        <taxon>Kosmotogaceae</taxon>
        <taxon>Kosmotoga</taxon>
    </lineage>
</organism>
<dbReference type="CDD" id="cd02883">
    <property type="entry name" value="NUDIX_Hydrolase"/>
    <property type="match status" value="1"/>
</dbReference>
<gene>
    <name evidence="2" type="ORF">IX53_04395</name>
</gene>
<dbReference type="KEGG" id="kpf:IX53_04395"/>
<dbReference type="RefSeq" id="WP_047754308.1">
    <property type="nucleotide sequence ID" value="NZ_CAJUHA010000008.1"/>
</dbReference>
<dbReference type="Pfam" id="PF00293">
    <property type="entry name" value="NUDIX"/>
    <property type="match status" value="1"/>
</dbReference>
<dbReference type="PATRIC" id="fig|1330330.3.peg.881"/>
<feature type="domain" description="Nudix hydrolase" evidence="1">
    <location>
        <begin position="4"/>
        <end position="138"/>
    </location>
</feature>
<dbReference type="Gene3D" id="3.90.79.10">
    <property type="entry name" value="Nucleoside Triphosphate Pyrophosphohydrolase"/>
    <property type="match status" value="1"/>
</dbReference>
<dbReference type="InterPro" id="IPR000086">
    <property type="entry name" value="NUDIX_hydrolase_dom"/>
</dbReference>
<name>A0A0G2ZCA7_9BACT</name>
<proteinExistence type="predicted"/>
<accession>A0A0G2ZCA7</accession>
<dbReference type="SUPFAM" id="SSF55811">
    <property type="entry name" value="Nudix"/>
    <property type="match status" value="1"/>
</dbReference>
<keyword evidence="3" id="KW-1185">Reference proteome</keyword>
<protein>
    <submittedName>
        <fullName evidence="2">DNA mismatch repair protein MutT</fullName>
    </submittedName>
</protein>
<evidence type="ECO:0000259" key="1">
    <source>
        <dbReference type="PROSITE" id="PS51462"/>
    </source>
</evidence>
<dbReference type="AlphaFoldDB" id="A0A0G2ZCA7"/>
<dbReference type="OrthoDB" id="283531at2"/>